<dbReference type="InterPro" id="IPR051015">
    <property type="entry name" value="EvgA-like"/>
</dbReference>
<evidence type="ECO:0000313" key="7">
    <source>
        <dbReference type="Proteomes" id="UP000663942"/>
    </source>
</evidence>
<dbReference type="InterPro" id="IPR016032">
    <property type="entry name" value="Sig_transdc_resp-reg_C-effctor"/>
</dbReference>
<keyword evidence="7" id="KW-1185">Reference proteome</keyword>
<dbReference type="EMBL" id="CP062006">
    <property type="protein sequence ID" value="QTC89005.1"/>
    <property type="molecule type" value="Genomic_DNA"/>
</dbReference>
<dbReference type="Proteomes" id="UP000663942">
    <property type="component" value="Chromosome"/>
</dbReference>
<keyword evidence="1 3" id="KW-0597">Phosphoprotein</keyword>
<dbReference type="InterPro" id="IPR001789">
    <property type="entry name" value="Sig_transdc_resp-reg_receiver"/>
</dbReference>
<dbReference type="InterPro" id="IPR000792">
    <property type="entry name" value="Tscrpt_reg_LuxR_C"/>
</dbReference>
<evidence type="ECO:0000313" key="6">
    <source>
        <dbReference type="EMBL" id="QTC89005.1"/>
    </source>
</evidence>
<proteinExistence type="predicted"/>
<dbReference type="SUPFAM" id="SSF46894">
    <property type="entry name" value="C-terminal effector domain of the bipartite response regulators"/>
    <property type="match status" value="1"/>
</dbReference>
<dbReference type="InterPro" id="IPR011006">
    <property type="entry name" value="CheY-like_superfamily"/>
</dbReference>
<evidence type="ECO:0000256" key="3">
    <source>
        <dbReference type="PROSITE-ProRule" id="PRU00169"/>
    </source>
</evidence>
<evidence type="ECO:0000259" key="4">
    <source>
        <dbReference type="PROSITE" id="PS50043"/>
    </source>
</evidence>
<dbReference type="PRINTS" id="PR00038">
    <property type="entry name" value="HTHLUXR"/>
</dbReference>
<dbReference type="SUPFAM" id="SSF52172">
    <property type="entry name" value="CheY-like"/>
    <property type="match status" value="1"/>
</dbReference>
<sequence length="223" mass="23933">METIMVADAQPLYRAGLVATLHNHLAAADIREEADYAGVLRGLLAAPDTRMLSVDLDLPGMNALDGVRHLRRHQPDLKVVVVAWPQARRSILNALAAGAHGYVPKQFAAAEMAAGFRSVLAGQIYVPPMVCDLPSDARPDDMSPGHAELLTQRQREVLSLLSVGKSNKEIARSLQIAESTVKVHITAAFRLLGVHSRMAAVAALQRRSMSGDQPDLPGLSISA</sequence>
<dbReference type="SMART" id="SM00421">
    <property type="entry name" value="HTH_LUXR"/>
    <property type="match status" value="1"/>
</dbReference>
<dbReference type="Pfam" id="PF00072">
    <property type="entry name" value="Response_reg"/>
    <property type="match status" value="1"/>
</dbReference>
<name>A0ABX7SQ26_9CAUL</name>
<dbReference type="Pfam" id="PF00196">
    <property type="entry name" value="GerE"/>
    <property type="match status" value="1"/>
</dbReference>
<dbReference type="PANTHER" id="PTHR45566">
    <property type="entry name" value="HTH-TYPE TRANSCRIPTIONAL REGULATOR YHJB-RELATED"/>
    <property type="match status" value="1"/>
</dbReference>
<protein>
    <submittedName>
        <fullName evidence="6">Response regulator transcription factor</fullName>
    </submittedName>
</protein>
<dbReference type="PROSITE" id="PS50043">
    <property type="entry name" value="HTH_LUXR_2"/>
    <property type="match status" value="1"/>
</dbReference>
<reference evidence="6 7" key="1">
    <citation type="submission" date="2020-09" db="EMBL/GenBank/DDBJ databases">
        <title>Brevundimonas sp. LVF1 isolated from an oligotrophic pond in Goettingen, Germany.</title>
        <authorList>
            <person name="Friedrich I."/>
            <person name="Klassen A."/>
            <person name="Neubauer H."/>
            <person name="Schneider D."/>
            <person name="Hertel R."/>
            <person name="Daniel R."/>
        </authorList>
    </citation>
    <scope>NUCLEOTIDE SEQUENCE [LARGE SCALE GENOMIC DNA]</scope>
    <source>
        <strain evidence="6 7">LVF1</strain>
    </source>
</reference>
<dbReference type="InterPro" id="IPR058245">
    <property type="entry name" value="NreC/VraR/RcsB-like_REC"/>
</dbReference>
<accession>A0ABX7SQ26</accession>
<dbReference type="Gene3D" id="3.40.50.2300">
    <property type="match status" value="1"/>
</dbReference>
<dbReference type="CDD" id="cd06170">
    <property type="entry name" value="LuxR_C_like"/>
    <property type="match status" value="1"/>
</dbReference>
<dbReference type="RefSeq" id="WP_207826642.1">
    <property type="nucleotide sequence ID" value="NZ_CP062006.1"/>
</dbReference>
<dbReference type="PANTHER" id="PTHR45566:SF2">
    <property type="entry name" value="NARL SUBFAMILY"/>
    <property type="match status" value="1"/>
</dbReference>
<keyword evidence="2" id="KW-0238">DNA-binding</keyword>
<dbReference type="CDD" id="cd17535">
    <property type="entry name" value="REC_NarL-like"/>
    <property type="match status" value="1"/>
</dbReference>
<evidence type="ECO:0000259" key="5">
    <source>
        <dbReference type="PROSITE" id="PS50110"/>
    </source>
</evidence>
<evidence type="ECO:0000256" key="2">
    <source>
        <dbReference type="ARBA" id="ARBA00023125"/>
    </source>
</evidence>
<dbReference type="PROSITE" id="PS50110">
    <property type="entry name" value="RESPONSE_REGULATORY"/>
    <property type="match status" value="1"/>
</dbReference>
<gene>
    <name evidence="6" type="ORF">IFE19_06630</name>
</gene>
<feature type="domain" description="HTH luxR-type" evidence="4">
    <location>
        <begin position="143"/>
        <end position="208"/>
    </location>
</feature>
<feature type="modified residue" description="4-aspartylphosphate" evidence="3">
    <location>
        <position position="55"/>
    </location>
</feature>
<organism evidence="6 7">
    <name type="scientific">Brevundimonas pondensis</name>
    <dbReference type="NCBI Taxonomy" id="2774189"/>
    <lineage>
        <taxon>Bacteria</taxon>
        <taxon>Pseudomonadati</taxon>
        <taxon>Pseudomonadota</taxon>
        <taxon>Alphaproteobacteria</taxon>
        <taxon>Caulobacterales</taxon>
        <taxon>Caulobacteraceae</taxon>
        <taxon>Brevundimonas</taxon>
    </lineage>
</organism>
<feature type="domain" description="Response regulatory" evidence="5">
    <location>
        <begin position="3"/>
        <end position="120"/>
    </location>
</feature>
<evidence type="ECO:0000256" key="1">
    <source>
        <dbReference type="ARBA" id="ARBA00022553"/>
    </source>
</evidence>